<protein>
    <submittedName>
        <fullName evidence="1">Uncharacterized protein</fullName>
    </submittedName>
</protein>
<keyword evidence="1" id="KW-0614">Plasmid</keyword>
<gene>
    <name evidence="1" type="ORF">Cha6605_5977</name>
</gene>
<sequence length="144" mass="16331">MIDNSANNNSPSRLWFAHNWESESFFPTQEEAIAEANSDLKCCQDPDDGSWADYVEDIYVGYVTHQVKPNADGYSLEPTLDRNSPEERLCQRVVATVLAALRYFQANRDDILDLDLPHFVNDEPLSSDEIDDLCEAICLSEVQL</sequence>
<reference evidence="1 2" key="1">
    <citation type="submission" date="2012-05" db="EMBL/GenBank/DDBJ databases">
        <title>Noncontiguous Finished plasmid 1 of genome of Chamaesiphon sp. PCC 6605.</title>
        <authorList>
            <consortium name="US DOE Joint Genome Institute"/>
            <person name="Gugger M."/>
            <person name="Coursin T."/>
            <person name="Rippka R."/>
            <person name="Tandeau De Marsac N."/>
            <person name="Huntemann M."/>
            <person name="Wei C.-L."/>
            <person name="Han J."/>
            <person name="Detter J.C."/>
            <person name="Han C."/>
            <person name="Tapia R."/>
            <person name="Chen A."/>
            <person name="Kyrpides N."/>
            <person name="Mavromatis K."/>
            <person name="Markowitz V."/>
            <person name="Szeto E."/>
            <person name="Ivanova N."/>
            <person name="Pagani I."/>
            <person name="Pati A."/>
            <person name="Goodwin L."/>
            <person name="Nordberg H.P."/>
            <person name="Cantor M.N."/>
            <person name="Hua S.X."/>
            <person name="Woyke T."/>
            <person name="Kerfeld C.A."/>
        </authorList>
    </citation>
    <scope>NUCLEOTIDE SEQUENCE [LARGE SCALE GENOMIC DNA]</scope>
    <source>
        <strain evidence="2">ATCC 27169 / PCC 6605</strain>
        <plasmid evidence="2">Plasmid pCHA6605.01</plasmid>
    </source>
</reference>
<dbReference type="EMBL" id="CP003601">
    <property type="protein sequence ID" value="AFY96822.1"/>
    <property type="molecule type" value="Genomic_DNA"/>
</dbReference>
<proteinExistence type="predicted"/>
<organism evidence="1 2">
    <name type="scientific">Chamaesiphon minutus (strain ATCC 27169 / PCC 6605)</name>
    <dbReference type="NCBI Taxonomy" id="1173020"/>
    <lineage>
        <taxon>Bacteria</taxon>
        <taxon>Bacillati</taxon>
        <taxon>Cyanobacteriota</taxon>
        <taxon>Cyanophyceae</taxon>
        <taxon>Gomontiellales</taxon>
        <taxon>Chamaesiphonaceae</taxon>
        <taxon>Chamaesiphon</taxon>
    </lineage>
</organism>
<geneLocation type="plasmid" evidence="1 2">
    <name>pCHA6605.01</name>
</geneLocation>
<keyword evidence="2" id="KW-1185">Reference proteome</keyword>
<dbReference type="Proteomes" id="UP000010366">
    <property type="component" value="Plasmid pCHA6605.01"/>
</dbReference>
<name>K9UP14_CHAP6</name>
<evidence type="ECO:0000313" key="2">
    <source>
        <dbReference type="Proteomes" id="UP000010366"/>
    </source>
</evidence>
<accession>K9UP14</accession>
<dbReference type="RefSeq" id="WP_015328713.1">
    <property type="nucleotide sequence ID" value="NC_020053.1"/>
</dbReference>
<dbReference type="OrthoDB" id="5477554at2"/>
<dbReference type="HOGENOM" id="CLU_1793024_0_0_3"/>
<evidence type="ECO:0000313" key="1">
    <source>
        <dbReference type="EMBL" id="AFY96822.1"/>
    </source>
</evidence>
<dbReference type="KEGG" id="cmp:Cha6605_5977"/>
<dbReference type="AlphaFoldDB" id="K9UP14"/>